<gene>
    <name evidence="3" type="ORF">RirG_225330</name>
</gene>
<dbReference type="PANTHER" id="PTHR28080:SF1">
    <property type="entry name" value="PEROXISOMAL BIOGENESIS FACTOR 3"/>
    <property type="match status" value="1"/>
</dbReference>
<feature type="compositionally biased region" description="Polar residues" evidence="1">
    <location>
        <begin position="100"/>
        <end position="126"/>
    </location>
</feature>
<feature type="compositionally biased region" description="Polar residues" evidence="1">
    <location>
        <begin position="178"/>
        <end position="187"/>
    </location>
</feature>
<dbReference type="GO" id="GO:0045046">
    <property type="term" value="P:protein import into peroxisome membrane"/>
    <property type="evidence" value="ECO:0007669"/>
    <property type="project" value="TreeGrafter"/>
</dbReference>
<dbReference type="STRING" id="1432141.A0A015K7L2"/>
<feature type="compositionally biased region" description="Low complexity" evidence="1">
    <location>
        <begin position="148"/>
        <end position="164"/>
    </location>
</feature>
<dbReference type="GO" id="GO:0005778">
    <property type="term" value="C:peroxisomal membrane"/>
    <property type="evidence" value="ECO:0007669"/>
    <property type="project" value="InterPro"/>
</dbReference>
<organism evidence="3 4">
    <name type="scientific">Rhizophagus irregularis (strain DAOM 197198w)</name>
    <name type="common">Glomus intraradices</name>
    <dbReference type="NCBI Taxonomy" id="1432141"/>
    <lineage>
        <taxon>Eukaryota</taxon>
        <taxon>Fungi</taxon>
        <taxon>Fungi incertae sedis</taxon>
        <taxon>Mucoromycota</taxon>
        <taxon>Glomeromycotina</taxon>
        <taxon>Glomeromycetes</taxon>
        <taxon>Glomerales</taxon>
        <taxon>Glomeraceae</taxon>
        <taxon>Rhizophagus</taxon>
    </lineage>
</organism>
<dbReference type="PANTHER" id="PTHR28080">
    <property type="entry name" value="PEROXISOMAL BIOGENESIS FACTOR 3"/>
    <property type="match status" value="1"/>
</dbReference>
<evidence type="ECO:0000256" key="1">
    <source>
        <dbReference type="SAM" id="MobiDB-lite"/>
    </source>
</evidence>
<accession>A0A015K7L2</accession>
<evidence type="ECO:0008006" key="5">
    <source>
        <dbReference type="Google" id="ProtNLM"/>
    </source>
</evidence>
<comment type="caution">
    <text evidence="3">The sequence shown here is derived from an EMBL/GenBank/DDBJ whole genome shotgun (WGS) entry which is preliminary data.</text>
</comment>
<dbReference type="AlphaFoldDB" id="A0A015K7L2"/>
<dbReference type="InterPro" id="IPR006966">
    <property type="entry name" value="Peroxin-3"/>
</dbReference>
<reference evidence="3 4" key="1">
    <citation type="submission" date="2014-02" db="EMBL/GenBank/DDBJ databases">
        <title>Single nucleus genome sequencing reveals high similarity among nuclei of an endomycorrhizal fungus.</title>
        <authorList>
            <person name="Lin K."/>
            <person name="Geurts R."/>
            <person name="Zhang Z."/>
            <person name="Limpens E."/>
            <person name="Saunders D.G."/>
            <person name="Mu D."/>
            <person name="Pang E."/>
            <person name="Cao H."/>
            <person name="Cha H."/>
            <person name="Lin T."/>
            <person name="Zhou Q."/>
            <person name="Shang Y."/>
            <person name="Li Y."/>
            <person name="Ivanov S."/>
            <person name="Sharma T."/>
            <person name="Velzen R.V."/>
            <person name="Ruijter N.D."/>
            <person name="Aanen D.K."/>
            <person name="Win J."/>
            <person name="Kamoun S."/>
            <person name="Bisseling T."/>
            <person name="Huang S."/>
        </authorList>
    </citation>
    <scope>NUCLEOTIDE SEQUENCE [LARGE SCALE GENOMIC DNA]</scope>
    <source>
        <strain evidence="4">DAOM197198w</strain>
    </source>
</reference>
<protein>
    <recommendedName>
        <fullName evidence="5">Peroxin-3</fullName>
    </recommendedName>
</protein>
<evidence type="ECO:0000313" key="3">
    <source>
        <dbReference type="EMBL" id="EXX55451.1"/>
    </source>
</evidence>
<feature type="region of interest" description="Disordered" evidence="1">
    <location>
        <begin position="100"/>
        <end position="127"/>
    </location>
</feature>
<dbReference type="Pfam" id="PF04882">
    <property type="entry name" value="Peroxin-3"/>
    <property type="match status" value="1"/>
</dbReference>
<dbReference type="SMR" id="A0A015K7L2"/>
<keyword evidence="2" id="KW-0812">Transmembrane</keyword>
<keyword evidence="2" id="KW-1133">Transmembrane helix</keyword>
<keyword evidence="2" id="KW-0472">Membrane</keyword>
<dbReference type="OMA" id="HRGWKDL"/>
<proteinExistence type="predicted"/>
<dbReference type="OrthoDB" id="45930at2759"/>
<evidence type="ECO:0000313" key="4">
    <source>
        <dbReference type="Proteomes" id="UP000022910"/>
    </source>
</evidence>
<feature type="compositionally biased region" description="Polar residues" evidence="1">
    <location>
        <begin position="197"/>
        <end position="214"/>
    </location>
</feature>
<keyword evidence="4" id="KW-1185">Reference proteome</keyword>
<dbReference type="EMBL" id="JEMT01028170">
    <property type="protein sequence ID" value="EXX55451.1"/>
    <property type="molecule type" value="Genomic_DNA"/>
</dbReference>
<name>A0A015K7L2_RHIIW</name>
<feature type="transmembrane region" description="Helical" evidence="2">
    <location>
        <begin position="16"/>
        <end position="35"/>
    </location>
</feature>
<dbReference type="GO" id="GO:0030674">
    <property type="term" value="F:protein-macromolecule adaptor activity"/>
    <property type="evidence" value="ECO:0007669"/>
    <property type="project" value="TreeGrafter"/>
</dbReference>
<dbReference type="Proteomes" id="UP000022910">
    <property type="component" value="Unassembled WGS sequence"/>
</dbReference>
<sequence>MISATKRFLKKHQRKFFVTLGITGGIYFIGKWVTWKISEMQERAASERTARENMKKRFHQRQIDCTYIVLSHIQALIQQLTDDLDVESIFANLQKAKQNNKGISSDATTNMASSNSESPNTTVNDNATASIGSIGSIGSTSVVLVNNDNNESTTSTPSSSVVLVGRSNESDNEMAKVTETTTHSQGENNNGSNSGNMSQETEVNSPISPINNSEEASKISKQKRIELWNEIKFKSFTRTIAAVYLETLLTLTIFIQLNLLGRYNYLYSVSLTERDREQSITVHNGSLLSPVTEKKYLAFIAWFLNVGYKEIVTRVSAAVESSLSSMSLKTELSYEEYAWLISEIRSKIEGNDNDGPAHKFFNVMMPENLSDEIRILDECGIDNLDSTIDSSLRKLLDETKDFIHSRDLATVLSACLKSAFDLLNQDMSSNFSSEDAISGEKVEKNITLAKLLPSITKEAHAVLNCAPARFLEAIKECKELQALSAIIYASFDNESEINLQN</sequence>
<feature type="region of interest" description="Disordered" evidence="1">
    <location>
        <begin position="148"/>
        <end position="215"/>
    </location>
</feature>
<evidence type="ECO:0000256" key="2">
    <source>
        <dbReference type="SAM" id="Phobius"/>
    </source>
</evidence>